<evidence type="ECO:0000313" key="8">
    <source>
        <dbReference type="Proteomes" id="UP000460221"/>
    </source>
</evidence>
<evidence type="ECO:0000256" key="1">
    <source>
        <dbReference type="ARBA" id="ARBA00007257"/>
    </source>
</evidence>
<evidence type="ECO:0000256" key="4">
    <source>
        <dbReference type="SAM" id="MobiDB-lite"/>
    </source>
</evidence>
<evidence type="ECO:0000313" key="7">
    <source>
        <dbReference type="EMBL" id="MTD15426.1"/>
    </source>
</evidence>
<dbReference type="Proteomes" id="UP000460221">
    <property type="component" value="Unassembled WGS sequence"/>
</dbReference>
<feature type="region of interest" description="Disordered" evidence="4">
    <location>
        <begin position="505"/>
        <end position="551"/>
    </location>
</feature>
<keyword evidence="2" id="KW-0964">Secreted</keyword>
<proteinExistence type="inferred from homology"/>
<dbReference type="PANTHER" id="PTHR36108:SF13">
    <property type="entry name" value="COLOSSIN-B-RELATED"/>
    <property type="match status" value="1"/>
</dbReference>
<feature type="transmembrane region" description="Helical" evidence="5">
    <location>
        <begin position="559"/>
        <end position="577"/>
    </location>
</feature>
<organism evidence="7 8">
    <name type="scientific">Nakamurella alba</name>
    <dbReference type="NCBI Taxonomy" id="2665158"/>
    <lineage>
        <taxon>Bacteria</taxon>
        <taxon>Bacillati</taxon>
        <taxon>Actinomycetota</taxon>
        <taxon>Actinomycetes</taxon>
        <taxon>Nakamurellales</taxon>
        <taxon>Nakamurellaceae</taxon>
        <taxon>Nakamurella</taxon>
    </lineage>
</organism>
<evidence type="ECO:0008006" key="9">
    <source>
        <dbReference type="Google" id="ProtNLM"/>
    </source>
</evidence>
<dbReference type="AlphaFoldDB" id="A0A7K1FMR7"/>
<keyword evidence="5" id="KW-0812">Transmembrane</keyword>
<comment type="caution">
    <text evidence="7">The sequence shown here is derived from an EMBL/GenBank/DDBJ whole genome shotgun (WGS) entry which is preliminary data.</text>
</comment>
<evidence type="ECO:0000256" key="5">
    <source>
        <dbReference type="SAM" id="Phobius"/>
    </source>
</evidence>
<evidence type="ECO:0000256" key="3">
    <source>
        <dbReference type="ARBA" id="ARBA00022729"/>
    </source>
</evidence>
<protein>
    <recommendedName>
        <fullName evidence="9">Alpha-amylase</fullName>
    </recommendedName>
</protein>
<dbReference type="RefSeq" id="WP_154769435.1">
    <property type="nucleotide sequence ID" value="NZ_WLYK01000006.1"/>
</dbReference>
<keyword evidence="8" id="KW-1185">Reference proteome</keyword>
<dbReference type="Pfam" id="PF13620">
    <property type="entry name" value="CarboxypepD_reg"/>
    <property type="match status" value="2"/>
</dbReference>
<evidence type="ECO:0000256" key="6">
    <source>
        <dbReference type="SAM" id="SignalP"/>
    </source>
</evidence>
<keyword evidence="3 6" id="KW-0732">Signal</keyword>
<gene>
    <name evidence="7" type="ORF">GIS00_15925</name>
</gene>
<dbReference type="PANTHER" id="PTHR36108">
    <property type="entry name" value="COLOSSIN-B-RELATED"/>
    <property type="match status" value="1"/>
</dbReference>
<reference evidence="7 8" key="1">
    <citation type="submission" date="2019-11" db="EMBL/GenBank/DDBJ databases">
        <authorList>
            <person name="Jiang L.-Q."/>
        </authorList>
    </citation>
    <scope>NUCLEOTIDE SEQUENCE [LARGE SCALE GENOMIC DNA]</scope>
    <source>
        <strain evidence="7 8">YIM 132087</strain>
    </source>
</reference>
<dbReference type="InterPro" id="IPR013783">
    <property type="entry name" value="Ig-like_fold"/>
</dbReference>
<comment type="similarity">
    <text evidence="1">Belongs to the serine-aspartate repeat-containing protein (SDr) family.</text>
</comment>
<dbReference type="SUPFAM" id="SSF49478">
    <property type="entry name" value="Cna protein B-type domain"/>
    <property type="match status" value="3"/>
</dbReference>
<feature type="signal peptide" evidence="6">
    <location>
        <begin position="1"/>
        <end position="38"/>
    </location>
</feature>
<evidence type="ECO:0000256" key="2">
    <source>
        <dbReference type="ARBA" id="ARBA00022525"/>
    </source>
</evidence>
<feature type="compositionally biased region" description="Low complexity" evidence="4">
    <location>
        <begin position="520"/>
        <end position="551"/>
    </location>
</feature>
<name>A0A7K1FMR7_9ACTN</name>
<feature type="chain" id="PRO_5029815002" description="Alpha-amylase" evidence="6">
    <location>
        <begin position="39"/>
        <end position="586"/>
    </location>
</feature>
<dbReference type="GO" id="GO:0005975">
    <property type="term" value="P:carbohydrate metabolic process"/>
    <property type="evidence" value="ECO:0007669"/>
    <property type="project" value="UniProtKB-ARBA"/>
</dbReference>
<dbReference type="EMBL" id="WLYK01000006">
    <property type="protein sequence ID" value="MTD15426.1"/>
    <property type="molecule type" value="Genomic_DNA"/>
</dbReference>
<dbReference type="Gene3D" id="2.60.40.10">
    <property type="entry name" value="Immunoglobulins"/>
    <property type="match status" value="3"/>
</dbReference>
<keyword evidence="5" id="KW-1133">Transmembrane helix</keyword>
<sequence length="586" mass="59210">MTQRTRVGKSARRWWSMAAAALLAVGVLPLLGAGTALAAPGPVWGGFTFAGTANNYTGTLALAPGFPTATYTSTSVSGPGTGVQTGASTWLPTGSPPGAVFGSSQNQQYLNLRPAANNTTSPSVTTYTFATPTPSAGWAFVLGDIDADSVTVTATGPDGPVATADLGFAGEFNYCDASPRPSSCAGVVPPYDLPDWSELTATLTGNGADTAGASGWFRPTVPLTTLTFSFVYQSGQPVFQTWFATATRQLTGVVADDVGTVLPGLPIEIVDSTGTVIGTATTDADGGYLADGLAPGVYTVRVIAPDGYTGTTEQPADLTDGDLAGVDFTLDRPRYPAGGTVTADGAPLADVSVRCLDPEGTVTATVTTAPDGSYLCPDVLPGNEYRIEVVVPDGYVTDGPATVEYTVEDGPVTGLDVALVQVFPVTGRVVDADGAPVAGAVVDLTDDTGVVDSTTTDPDGRYTFVDIPAGDYDVVVAATTATQGVTVAVTVPLAGGQVPVITAAPVPTTSSSSPPPPSTSPTSITTAPSTSSISTTVAPTTTTTGPSLSATGVREDIPALTWAGGLLALCGLVVLSLSRVRRQRQH</sequence>
<keyword evidence="5" id="KW-0472">Membrane</keyword>
<accession>A0A7K1FMR7</accession>